<organism evidence="1 2">
    <name type="scientific">Schizothecium vesticola</name>
    <dbReference type="NCBI Taxonomy" id="314040"/>
    <lineage>
        <taxon>Eukaryota</taxon>
        <taxon>Fungi</taxon>
        <taxon>Dikarya</taxon>
        <taxon>Ascomycota</taxon>
        <taxon>Pezizomycotina</taxon>
        <taxon>Sordariomycetes</taxon>
        <taxon>Sordariomycetidae</taxon>
        <taxon>Sordariales</taxon>
        <taxon>Schizotheciaceae</taxon>
        <taxon>Schizothecium</taxon>
    </lineage>
</organism>
<keyword evidence="2" id="KW-1185">Reference proteome</keyword>
<dbReference type="Proteomes" id="UP001172155">
    <property type="component" value="Unassembled WGS sequence"/>
</dbReference>
<accession>A0AA40EU79</accession>
<evidence type="ECO:0000313" key="1">
    <source>
        <dbReference type="EMBL" id="KAK0745565.1"/>
    </source>
</evidence>
<evidence type="ECO:0000313" key="2">
    <source>
        <dbReference type="Proteomes" id="UP001172155"/>
    </source>
</evidence>
<sequence>MANATCPPGNSLPVFNGLPIPANITTAFTPRNNDSEPAMIACCSPNPVNVAADCYVWCEVPPRLQNGSQVEIQGAFSNCLHLNSPENSTQIRIVGAHVAMAARAIPTTRELGLWALLSVGGWVLALGM</sequence>
<reference evidence="1" key="1">
    <citation type="submission" date="2023-06" db="EMBL/GenBank/DDBJ databases">
        <title>Genome-scale phylogeny and comparative genomics of the fungal order Sordariales.</title>
        <authorList>
            <consortium name="Lawrence Berkeley National Laboratory"/>
            <person name="Hensen N."/>
            <person name="Bonometti L."/>
            <person name="Westerberg I."/>
            <person name="Brannstrom I.O."/>
            <person name="Guillou S."/>
            <person name="Cros-Aarteil S."/>
            <person name="Calhoun S."/>
            <person name="Haridas S."/>
            <person name="Kuo A."/>
            <person name="Mondo S."/>
            <person name="Pangilinan J."/>
            <person name="Riley R."/>
            <person name="LaButti K."/>
            <person name="Andreopoulos B."/>
            <person name="Lipzen A."/>
            <person name="Chen C."/>
            <person name="Yanf M."/>
            <person name="Daum C."/>
            <person name="Ng V."/>
            <person name="Clum A."/>
            <person name="Steindorff A."/>
            <person name="Ohm R."/>
            <person name="Martin F."/>
            <person name="Silar P."/>
            <person name="Natvig D."/>
            <person name="Lalanne C."/>
            <person name="Gautier V."/>
            <person name="Ament-velasquez S.L."/>
            <person name="Kruys A."/>
            <person name="Hutchinson M.I."/>
            <person name="Powell A.J."/>
            <person name="Barry K."/>
            <person name="Miller A.N."/>
            <person name="Grigoriev I.V."/>
            <person name="Debuchy R."/>
            <person name="Gladieux P."/>
            <person name="Thoren M.H."/>
            <person name="Johannesson H."/>
        </authorList>
    </citation>
    <scope>NUCLEOTIDE SEQUENCE</scope>
    <source>
        <strain evidence="1">SMH3187-1</strain>
    </source>
</reference>
<dbReference type="AlphaFoldDB" id="A0AA40EU79"/>
<name>A0AA40EU79_9PEZI</name>
<proteinExistence type="predicted"/>
<comment type="caution">
    <text evidence="1">The sequence shown here is derived from an EMBL/GenBank/DDBJ whole genome shotgun (WGS) entry which is preliminary data.</text>
</comment>
<dbReference type="EMBL" id="JAUKUD010000004">
    <property type="protein sequence ID" value="KAK0745565.1"/>
    <property type="molecule type" value="Genomic_DNA"/>
</dbReference>
<gene>
    <name evidence="1" type="ORF">B0T18DRAFT_409724</name>
</gene>
<protein>
    <submittedName>
        <fullName evidence="1">Uncharacterized protein</fullName>
    </submittedName>
</protein>